<keyword evidence="5" id="KW-0547">Nucleotide-binding</keyword>
<dbReference type="EC" id="2.7.13.3" evidence="2"/>
<keyword evidence="13" id="KW-1185">Reference proteome</keyword>
<proteinExistence type="predicted"/>
<evidence type="ECO:0000256" key="3">
    <source>
        <dbReference type="ARBA" id="ARBA00022553"/>
    </source>
</evidence>
<name>A0ABU7SI84_9ACTN</name>
<feature type="transmembrane region" description="Helical" evidence="10">
    <location>
        <begin position="161"/>
        <end position="184"/>
    </location>
</feature>
<keyword evidence="7" id="KW-0067">ATP-binding</keyword>
<dbReference type="InterPro" id="IPR011712">
    <property type="entry name" value="Sig_transdc_His_kin_sub3_dim/P"/>
</dbReference>
<evidence type="ECO:0000256" key="5">
    <source>
        <dbReference type="ARBA" id="ARBA00022741"/>
    </source>
</evidence>
<evidence type="ECO:0000256" key="1">
    <source>
        <dbReference type="ARBA" id="ARBA00000085"/>
    </source>
</evidence>
<dbReference type="Pfam" id="PF07730">
    <property type="entry name" value="HisKA_3"/>
    <property type="match status" value="1"/>
</dbReference>
<dbReference type="GO" id="GO:0016301">
    <property type="term" value="F:kinase activity"/>
    <property type="evidence" value="ECO:0007669"/>
    <property type="project" value="UniProtKB-KW"/>
</dbReference>
<reference evidence="12 13" key="1">
    <citation type="submission" date="2024-01" db="EMBL/GenBank/DDBJ databases">
        <title>Genome insights into Plantactinospora veratri sp. nov.</title>
        <authorList>
            <person name="Wang L."/>
        </authorList>
    </citation>
    <scope>NUCLEOTIDE SEQUENCE [LARGE SCALE GENOMIC DNA]</scope>
    <source>
        <strain evidence="12 13">NEAU-FHS4</strain>
    </source>
</reference>
<dbReference type="EMBL" id="JAZGQL010000017">
    <property type="protein sequence ID" value="MEE6309670.1"/>
    <property type="molecule type" value="Genomic_DNA"/>
</dbReference>
<dbReference type="CDD" id="cd16917">
    <property type="entry name" value="HATPase_UhpB-NarQ-NarX-like"/>
    <property type="match status" value="1"/>
</dbReference>
<dbReference type="InterPro" id="IPR036890">
    <property type="entry name" value="HATPase_C_sf"/>
</dbReference>
<evidence type="ECO:0000256" key="7">
    <source>
        <dbReference type="ARBA" id="ARBA00022840"/>
    </source>
</evidence>
<sequence>MTIRAALAPLTSGATYRRGVFLLLGGVLVLPYLLLGTVFVEMLRTDEVPRPAVLLLIAVATAIAAVPLFLRGTRALEIAAARTLLDVELPEPVADSGIDRETRLRCALWIGIHLVSGGLVGFALIAALPMALLFLFAQLGIGTEAIDGLQIGPLGEWHRGWLSLVGVGVLVLLGYAVAGLGALARLMAPVLLGPSQTERIAALERQTSRLAERNRLARELHDSVGHALTVATLQAAAAGEVLETDREFVRRALRAIEETGRAAMTDLDHVLGLLREGDVERSGGAGPARDDGPTGDDGRAVRAPQRTLDELDRLVADTRATGLAVTVELAGDLGAVPAVVAREGYRIVQEGLTNAARHADRRPVTLRVAARDDALEIELVNALGEPSGVARGRAGPGHPPGQRRGRGLAGIRERVVLLGGRVSAGPEDGDWRIAVWLPTTTTAERPTTTAERPTTAPERPDLTRGAERT</sequence>
<feature type="transmembrane region" description="Helical" evidence="10">
    <location>
        <begin position="52"/>
        <end position="70"/>
    </location>
</feature>
<evidence type="ECO:0000256" key="9">
    <source>
        <dbReference type="SAM" id="MobiDB-lite"/>
    </source>
</evidence>
<feature type="region of interest" description="Disordered" evidence="9">
    <location>
        <begin position="388"/>
        <end position="407"/>
    </location>
</feature>
<feature type="region of interest" description="Disordered" evidence="9">
    <location>
        <begin position="278"/>
        <end position="303"/>
    </location>
</feature>
<evidence type="ECO:0000256" key="4">
    <source>
        <dbReference type="ARBA" id="ARBA00022679"/>
    </source>
</evidence>
<dbReference type="PANTHER" id="PTHR24421:SF10">
    <property type="entry name" value="NITRATE_NITRITE SENSOR PROTEIN NARQ"/>
    <property type="match status" value="1"/>
</dbReference>
<dbReference type="Gene3D" id="1.20.5.1930">
    <property type="match status" value="1"/>
</dbReference>
<comment type="caution">
    <text evidence="12">The sequence shown here is derived from an EMBL/GenBank/DDBJ whole genome shotgun (WGS) entry which is preliminary data.</text>
</comment>
<feature type="transmembrane region" description="Helical" evidence="10">
    <location>
        <begin position="108"/>
        <end position="141"/>
    </location>
</feature>
<keyword evidence="6 12" id="KW-0418">Kinase</keyword>
<feature type="domain" description="Signal transduction histidine kinase subgroup 3 dimerisation and phosphoacceptor" evidence="11">
    <location>
        <begin position="212"/>
        <end position="277"/>
    </location>
</feature>
<feature type="compositionally biased region" description="Basic and acidic residues" evidence="9">
    <location>
        <begin position="288"/>
        <end position="300"/>
    </location>
</feature>
<feature type="transmembrane region" description="Helical" evidence="10">
    <location>
        <begin position="20"/>
        <end position="40"/>
    </location>
</feature>
<evidence type="ECO:0000256" key="10">
    <source>
        <dbReference type="SAM" id="Phobius"/>
    </source>
</evidence>
<evidence type="ECO:0000256" key="6">
    <source>
        <dbReference type="ARBA" id="ARBA00022777"/>
    </source>
</evidence>
<dbReference type="SUPFAM" id="SSF55874">
    <property type="entry name" value="ATPase domain of HSP90 chaperone/DNA topoisomerase II/histidine kinase"/>
    <property type="match status" value="1"/>
</dbReference>
<keyword evidence="10" id="KW-0812">Transmembrane</keyword>
<dbReference type="PANTHER" id="PTHR24421">
    <property type="entry name" value="NITRATE/NITRITE SENSOR PROTEIN NARX-RELATED"/>
    <property type="match status" value="1"/>
</dbReference>
<dbReference type="RefSeq" id="WP_331209917.1">
    <property type="nucleotide sequence ID" value="NZ_JAZGQL010000017.1"/>
</dbReference>
<feature type="compositionally biased region" description="Low complexity" evidence="9">
    <location>
        <begin position="439"/>
        <end position="457"/>
    </location>
</feature>
<comment type="catalytic activity">
    <reaction evidence="1">
        <text>ATP + protein L-histidine = ADP + protein N-phospho-L-histidine.</text>
        <dbReference type="EC" id="2.7.13.3"/>
    </reaction>
</comment>
<evidence type="ECO:0000313" key="12">
    <source>
        <dbReference type="EMBL" id="MEE6309670.1"/>
    </source>
</evidence>
<dbReference type="Gene3D" id="3.30.565.10">
    <property type="entry name" value="Histidine kinase-like ATPase, C-terminal domain"/>
    <property type="match status" value="1"/>
</dbReference>
<feature type="compositionally biased region" description="Basic and acidic residues" evidence="9">
    <location>
        <begin position="458"/>
        <end position="469"/>
    </location>
</feature>
<gene>
    <name evidence="12" type="ORF">V1634_22820</name>
</gene>
<organism evidence="12 13">
    <name type="scientific">Plantactinospora veratri</name>
    <dbReference type="NCBI Taxonomy" id="1436122"/>
    <lineage>
        <taxon>Bacteria</taxon>
        <taxon>Bacillati</taxon>
        <taxon>Actinomycetota</taxon>
        <taxon>Actinomycetes</taxon>
        <taxon>Micromonosporales</taxon>
        <taxon>Micromonosporaceae</taxon>
        <taxon>Plantactinospora</taxon>
    </lineage>
</organism>
<feature type="region of interest" description="Disordered" evidence="9">
    <location>
        <begin position="439"/>
        <end position="469"/>
    </location>
</feature>
<accession>A0ABU7SI84</accession>
<keyword evidence="10" id="KW-1133">Transmembrane helix</keyword>
<evidence type="ECO:0000259" key="11">
    <source>
        <dbReference type="Pfam" id="PF07730"/>
    </source>
</evidence>
<keyword evidence="3" id="KW-0597">Phosphoprotein</keyword>
<evidence type="ECO:0000256" key="8">
    <source>
        <dbReference type="ARBA" id="ARBA00023012"/>
    </source>
</evidence>
<keyword evidence="10" id="KW-0472">Membrane</keyword>
<keyword evidence="4" id="KW-0808">Transferase</keyword>
<dbReference type="Proteomes" id="UP001339911">
    <property type="component" value="Unassembled WGS sequence"/>
</dbReference>
<evidence type="ECO:0000313" key="13">
    <source>
        <dbReference type="Proteomes" id="UP001339911"/>
    </source>
</evidence>
<dbReference type="InterPro" id="IPR050482">
    <property type="entry name" value="Sensor_HK_TwoCompSys"/>
</dbReference>
<evidence type="ECO:0000256" key="2">
    <source>
        <dbReference type="ARBA" id="ARBA00012438"/>
    </source>
</evidence>
<protein>
    <recommendedName>
        <fullName evidence="2">histidine kinase</fullName>
        <ecNumber evidence="2">2.7.13.3</ecNumber>
    </recommendedName>
</protein>
<keyword evidence="8" id="KW-0902">Two-component regulatory system</keyword>